<feature type="active site" description="Proton acceptor" evidence="7 8">
    <location>
        <position position="182"/>
    </location>
</feature>
<dbReference type="GO" id="GO:0008168">
    <property type="term" value="F:methyltransferase activity"/>
    <property type="evidence" value="ECO:0007669"/>
    <property type="project" value="UniProtKB-KW"/>
</dbReference>
<dbReference type="GO" id="GO:0015940">
    <property type="term" value="P:pantothenate biosynthetic process"/>
    <property type="evidence" value="ECO:0007669"/>
    <property type="project" value="UniProtKB-UniRule"/>
</dbReference>
<dbReference type="SUPFAM" id="SSF51621">
    <property type="entry name" value="Phosphoenolpyruvate/pyruvate domain"/>
    <property type="match status" value="1"/>
</dbReference>
<keyword evidence="4 7" id="KW-0566">Pantothenate biosynthesis</keyword>
<evidence type="ECO:0000256" key="1">
    <source>
        <dbReference type="ARBA" id="ARBA00005033"/>
    </source>
</evidence>
<evidence type="ECO:0000256" key="6">
    <source>
        <dbReference type="ARBA" id="ARBA00056497"/>
    </source>
</evidence>
<dbReference type="Proteomes" id="UP000187651">
    <property type="component" value="Unassembled WGS sequence"/>
</dbReference>
<evidence type="ECO:0000256" key="3">
    <source>
        <dbReference type="ARBA" id="ARBA00011424"/>
    </source>
</evidence>
<comment type="catalytic activity">
    <reaction evidence="7">
        <text>(6R)-5,10-methylene-5,6,7,8-tetrahydrofolate + 3-methyl-2-oxobutanoate + H2O = 2-dehydropantoate + (6S)-5,6,7,8-tetrahydrofolate</text>
        <dbReference type="Rhea" id="RHEA:11824"/>
        <dbReference type="ChEBI" id="CHEBI:11561"/>
        <dbReference type="ChEBI" id="CHEBI:11851"/>
        <dbReference type="ChEBI" id="CHEBI:15377"/>
        <dbReference type="ChEBI" id="CHEBI:15636"/>
        <dbReference type="ChEBI" id="CHEBI:57453"/>
        <dbReference type="EC" id="2.1.2.11"/>
    </reaction>
</comment>
<keyword evidence="5 7" id="KW-0808">Transferase</keyword>
<evidence type="ECO:0000313" key="12">
    <source>
        <dbReference type="Proteomes" id="UP000187651"/>
    </source>
</evidence>
<dbReference type="Gene3D" id="3.20.20.60">
    <property type="entry name" value="Phosphoenolpyruvate-binding domains"/>
    <property type="match status" value="1"/>
</dbReference>
<dbReference type="Pfam" id="PF02548">
    <property type="entry name" value="Pantoate_transf"/>
    <property type="match status" value="1"/>
</dbReference>
<dbReference type="GO" id="GO:0000287">
    <property type="term" value="F:magnesium ion binding"/>
    <property type="evidence" value="ECO:0007669"/>
    <property type="project" value="TreeGrafter"/>
</dbReference>
<evidence type="ECO:0000256" key="4">
    <source>
        <dbReference type="ARBA" id="ARBA00022655"/>
    </source>
</evidence>
<feature type="binding site" evidence="7 10">
    <location>
        <position position="115"/>
    </location>
    <ligand>
        <name>Mg(2+)</name>
        <dbReference type="ChEBI" id="CHEBI:18420"/>
    </ligand>
</feature>
<protein>
    <recommendedName>
        <fullName evidence="7">3-methyl-2-oxobutanoate hydroxymethyltransferase</fullName>
        <ecNumber evidence="7">2.1.2.11</ecNumber>
    </recommendedName>
    <alternativeName>
        <fullName evidence="7">Ketopantoate hydroxymethyltransferase</fullName>
        <shortName evidence="7">KPHMT</shortName>
    </alternativeName>
</protein>
<dbReference type="NCBIfam" id="TIGR00222">
    <property type="entry name" value="panB"/>
    <property type="match status" value="1"/>
</dbReference>
<evidence type="ECO:0000313" key="11">
    <source>
        <dbReference type="EMBL" id="SDM48385.1"/>
    </source>
</evidence>
<feature type="binding site" evidence="7 9">
    <location>
        <position position="83"/>
    </location>
    <ligand>
        <name>3-methyl-2-oxobutanoate</name>
        <dbReference type="ChEBI" id="CHEBI:11851"/>
    </ligand>
</feature>
<keyword evidence="7 10" id="KW-0479">Metal-binding</keyword>
<dbReference type="GO" id="GO:0005737">
    <property type="term" value="C:cytoplasm"/>
    <property type="evidence" value="ECO:0007669"/>
    <property type="project" value="UniProtKB-SubCell"/>
</dbReference>
<sequence>MKRTVTSLAKAKQEGRKISMLTCYDYTTACLMEKAGIDCILIGDSLGMTILGYKDTLSVTMEDMIHHTRAVSRGLENTFLIADMPFLSYQTSIYDAVYNAGRLVKEGHAQAVKLEGGAKVCEQIEAITKADIPVCAHIGLTPQSINSFGGFKVQGKNLNQAKQLIEDALAVEKAGAFMVVLECVPAKLASIVSKKLHIPTIGIGAGAGCDGQVLVYQDMLNMFDGLKPKFVKHFANIGEEMKDAFVKYDEEVKAGVYPSEEHTFAIDEEILKEIEEN</sequence>
<accession>A0A1G9TMN7</accession>
<keyword evidence="7 10" id="KW-0460">Magnesium</keyword>
<dbReference type="AlphaFoldDB" id="A0A1G9TMN7"/>
<comment type="similarity">
    <text evidence="2 7">Belongs to the PanB family.</text>
</comment>
<evidence type="ECO:0000256" key="2">
    <source>
        <dbReference type="ARBA" id="ARBA00008676"/>
    </source>
</evidence>
<comment type="subunit">
    <text evidence="3 7">Homodecamer; pentamer of dimers.</text>
</comment>
<dbReference type="CDD" id="cd06557">
    <property type="entry name" value="KPHMT-like"/>
    <property type="match status" value="1"/>
</dbReference>
<dbReference type="InterPro" id="IPR003700">
    <property type="entry name" value="Pantoate_hydroxy_MeTrfase"/>
</dbReference>
<dbReference type="GO" id="GO:0003864">
    <property type="term" value="F:3-methyl-2-oxobutanoate hydroxymethyltransferase activity"/>
    <property type="evidence" value="ECO:0007669"/>
    <property type="project" value="UniProtKB-UniRule"/>
</dbReference>
<evidence type="ECO:0000256" key="7">
    <source>
        <dbReference type="HAMAP-Rule" id="MF_00156"/>
    </source>
</evidence>
<comment type="function">
    <text evidence="6 7">Catalyzes the reversible reaction in which hydroxymethyl group from 5,10-methylenetetrahydrofolate is transferred onto alpha-ketoisovalerate to form ketopantoate.</text>
</comment>
<comment type="subcellular location">
    <subcellularLocation>
        <location evidence="7">Cytoplasm</location>
    </subcellularLocation>
</comment>
<dbReference type="PANTHER" id="PTHR20881">
    <property type="entry name" value="3-METHYL-2-OXOBUTANOATE HYDROXYMETHYLTRANSFERASE"/>
    <property type="match status" value="1"/>
</dbReference>
<evidence type="ECO:0000256" key="5">
    <source>
        <dbReference type="ARBA" id="ARBA00022679"/>
    </source>
</evidence>
<dbReference type="PANTHER" id="PTHR20881:SF0">
    <property type="entry name" value="3-METHYL-2-OXOBUTANOATE HYDROXYMETHYLTRANSFERASE"/>
    <property type="match status" value="1"/>
</dbReference>
<evidence type="ECO:0000256" key="9">
    <source>
        <dbReference type="PIRSR" id="PIRSR000388-2"/>
    </source>
</evidence>
<feature type="binding site" evidence="7 10">
    <location>
        <position position="83"/>
    </location>
    <ligand>
        <name>Mg(2+)</name>
        <dbReference type="ChEBI" id="CHEBI:18420"/>
    </ligand>
</feature>
<evidence type="ECO:0000256" key="8">
    <source>
        <dbReference type="PIRSR" id="PIRSR000388-1"/>
    </source>
</evidence>
<evidence type="ECO:0000256" key="10">
    <source>
        <dbReference type="PIRSR" id="PIRSR000388-3"/>
    </source>
</evidence>
<keyword evidence="12" id="KW-1185">Reference proteome</keyword>
<dbReference type="NCBIfam" id="NF001452">
    <property type="entry name" value="PRK00311.1"/>
    <property type="match status" value="1"/>
</dbReference>
<dbReference type="InterPro" id="IPR015813">
    <property type="entry name" value="Pyrv/PenolPyrv_kinase-like_dom"/>
</dbReference>
<organism evidence="11 12">
    <name type="scientific">Lachnospira pectinoschiza</name>
    <dbReference type="NCBI Taxonomy" id="28052"/>
    <lineage>
        <taxon>Bacteria</taxon>
        <taxon>Bacillati</taxon>
        <taxon>Bacillota</taxon>
        <taxon>Clostridia</taxon>
        <taxon>Lachnospirales</taxon>
        <taxon>Lachnospiraceae</taxon>
        <taxon>Lachnospira</taxon>
    </lineage>
</organism>
<dbReference type="GO" id="GO:0032259">
    <property type="term" value="P:methylation"/>
    <property type="evidence" value="ECO:0007669"/>
    <property type="project" value="UniProtKB-KW"/>
</dbReference>
<dbReference type="UniPathway" id="UPA00028">
    <property type="reaction ID" value="UER00003"/>
</dbReference>
<proteinExistence type="inferred from homology"/>
<dbReference type="EC" id="2.1.2.11" evidence="7"/>
<name>A0A1G9TMN7_9FIRM</name>
<comment type="pathway">
    <text evidence="1 7">Cofactor biosynthesis; (R)-pantothenate biosynthesis; (R)-pantoate from 3-methyl-2-oxobutanoate: step 1/2.</text>
</comment>
<gene>
    <name evidence="7" type="primary">panB</name>
    <name evidence="11" type="ORF">SAMN05216544_0397</name>
</gene>
<reference evidence="12" key="1">
    <citation type="submission" date="2016-10" db="EMBL/GenBank/DDBJ databases">
        <authorList>
            <person name="Varghese N."/>
            <person name="Submissions S."/>
        </authorList>
    </citation>
    <scope>NUCLEOTIDE SEQUENCE [LARGE SCALE GENOMIC DNA]</scope>
    <source>
        <strain evidence="12">M83</strain>
    </source>
</reference>
<dbReference type="HAMAP" id="MF_00156">
    <property type="entry name" value="PanB"/>
    <property type="match status" value="1"/>
</dbReference>
<comment type="cofactor">
    <cofactor evidence="7 10">
        <name>Mg(2+)</name>
        <dbReference type="ChEBI" id="CHEBI:18420"/>
    </cofactor>
    <text evidence="7 10">Binds 1 Mg(2+) ion per subunit.</text>
</comment>
<feature type="binding site" evidence="7 9">
    <location>
        <begin position="44"/>
        <end position="45"/>
    </location>
    <ligand>
        <name>3-methyl-2-oxobutanoate</name>
        <dbReference type="ChEBI" id="CHEBI:11851"/>
    </ligand>
</feature>
<dbReference type="RefSeq" id="WP_074520686.1">
    <property type="nucleotide sequence ID" value="NZ_FNHZ01000001.1"/>
</dbReference>
<feature type="binding site" evidence="7 9">
    <location>
        <position position="113"/>
    </location>
    <ligand>
        <name>3-methyl-2-oxobutanoate</name>
        <dbReference type="ChEBI" id="CHEBI:11851"/>
    </ligand>
</feature>
<dbReference type="FunFam" id="3.20.20.60:FF:000003">
    <property type="entry name" value="3-methyl-2-oxobutanoate hydroxymethyltransferase"/>
    <property type="match status" value="1"/>
</dbReference>
<keyword evidence="7" id="KW-0963">Cytoplasm</keyword>
<keyword evidence="11" id="KW-0489">Methyltransferase</keyword>
<dbReference type="PIRSF" id="PIRSF000388">
    <property type="entry name" value="Pantoate_hydroxy_MeTrfase"/>
    <property type="match status" value="1"/>
</dbReference>
<dbReference type="InterPro" id="IPR040442">
    <property type="entry name" value="Pyrv_kinase-like_dom_sf"/>
</dbReference>
<feature type="binding site" evidence="7 10">
    <location>
        <position position="44"/>
    </location>
    <ligand>
        <name>Mg(2+)</name>
        <dbReference type="ChEBI" id="CHEBI:18420"/>
    </ligand>
</feature>
<dbReference type="OrthoDB" id="9781789at2"/>
<dbReference type="EMBL" id="FNHZ01000001">
    <property type="protein sequence ID" value="SDM48385.1"/>
    <property type="molecule type" value="Genomic_DNA"/>
</dbReference>